<dbReference type="OrthoDB" id="9787787at2"/>
<evidence type="ECO:0000256" key="7">
    <source>
        <dbReference type="RuleBase" id="RU003991"/>
    </source>
</evidence>
<dbReference type="HOGENOM" id="CLU_066192_0_0_6"/>
<gene>
    <name evidence="9" type="ordered locus">Hhal_1278</name>
</gene>
<dbReference type="CDD" id="cd06529">
    <property type="entry name" value="S24_LexA-like"/>
    <property type="match status" value="1"/>
</dbReference>
<sequence>MTVTHLQTCAREPAALRRPLFLERVAAGFPSPAQDYVDRALDLNELCIEHPAATYFVRAAGESMLGVGIHPGDVLVVDRALEARHRDIVIAAWQGELTVKRLELRPTLRLVAENDAFPPIDIAEPEMLEIFGVVTFVIHALR</sequence>
<dbReference type="KEGG" id="hha:Hhal_1278"/>
<dbReference type="GO" id="GO:0003677">
    <property type="term" value="F:DNA binding"/>
    <property type="evidence" value="ECO:0007669"/>
    <property type="project" value="InterPro"/>
</dbReference>
<dbReference type="NCBIfam" id="NF007621">
    <property type="entry name" value="PRK10276.1"/>
    <property type="match status" value="1"/>
</dbReference>
<reference evidence="10" key="1">
    <citation type="submission" date="2006-12" db="EMBL/GenBank/DDBJ databases">
        <title>Complete sequence of Halorhodospira halophila SL1.</title>
        <authorList>
            <consortium name="US DOE Joint Genome Institute"/>
            <person name="Copeland A."/>
            <person name="Lucas S."/>
            <person name="Lapidus A."/>
            <person name="Barry K."/>
            <person name="Detter J.C."/>
            <person name="Glavina del Rio T."/>
            <person name="Hammon N."/>
            <person name="Israni S."/>
            <person name="Dalin E."/>
            <person name="Tice H."/>
            <person name="Pitluck S."/>
            <person name="Saunders E."/>
            <person name="Brettin T."/>
            <person name="Bruce D."/>
            <person name="Han C."/>
            <person name="Tapia R."/>
            <person name="Schmutz J."/>
            <person name="Larimer F."/>
            <person name="Land M."/>
            <person name="Hauser L."/>
            <person name="Kyrpides N."/>
            <person name="Mikhailova N."/>
            <person name="Hoff W."/>
            <person name="Richardson P."/>
        </authorList>
    </citation>
    <scope>NUCLEOTIDE SEQUENCE [LARGE SCALE GENOMIC DNA]</scope>
    <source>
        <strain evidence="10">DSM 244 / SL1</strain>
    </source>
</reference>
<dbReference type="Proteomes" id="UP000000647">
    <property type="component" value="Chromosome"/>
</dbReference>
<keyword evidence="10" id="KW-1185">Reference proteome</keyword>
<keyword evidence="3 7" id="KW-0378">Hydrolase</keyword>
<protein>
    <submittedName>
        <fullName evidence="9">SOS response UmuD protein, Serine peptidase, MEROPS family S24</fullName>
    </submittedName>
</protein>
<comment type="similarity">
    <text evidence="1 7">Belongs to the peptidase S24 family.</text>
</comment>
<accession>A1WWJ0</accession>
<organism evidence="9 10">
    <name type="scientific">Halorhodospira halophila (strain DSM 244 / SL1)</name>
    <name type="common">Ectothiorhodospira halophila (strain DSM 244 / SL1)</name>
    <dbReference type="NCBI Taxonomy" id="349124"/>
    <lineage>
        <taxon>Bacteria</taxon>
        <taxon>Pseudomonadati</taxon>
        <taxon>Pseudomonadota</taxon>
        <taxon>Gammaproteobacteria</taxon>
        <taxon>Chromatiales</taxon>
        <taxon>Ectothiorhodospiraceae</taxon>
        <taxon>Halorhodospira</taxon>
    </lineage>
</organism>
<dbReference type="GO" id="GO:0006355">
    <property type="term" value="P:regulation of DNA-templated transcription"/>
    <property type="evidence" value="ECO:0007669"/>
    <property type="project" value="InterPro"/>
</dbReference>
<dbReference type="InterPro" id="IPR036286">
    <property type="entry name" value="LexA/Signal_pep-like_sf"/>
</dbReference>
<evidence type="ECO:0000256" key="6">
    <source>
        <dbReference type="ARBA" id="ARBA00023236"/>
    </source>
</evidence>
<dbReference type="InterPro" id="IPR039418">
    <property type="entry name" value="LexA-like"/>
</dbReference>
<name>A1WWJ0_HALHL</name>
<keyword evidence="5" id="KW-0234">DNA repair</keyword>
<evidence type="ECO:0000256" key="1">
    <source>
        <dbReference type="ARBA" id="ARBA00007484"/>
    </source>
</evidence>
<dbReference type="InterPro" id="IPR006197">
    <property type="entry name" value="Peptidase_S24_LexA"/>
</dbReference>
<dbReference type="STRING" id="349124.Hhal_1278"/>
<keyword evidence="6" id="KW-0742">SOS response</keyword>
<dbReference type="GO" id="GO:0006281">
    <property type="term" value="P:DNA repair"/>
    <property type="evidence" value="ECO:0007669"/>
    <property type="project" value="UniProtKB-KW"/>
</dbReference>
<dbReference type="MEROPS" id="S24.003"/>
<evidence type="ECO:0000256" key="2">
    <source>
        <dbReference type="ARBA" id="ARBA00022763"/>
    </source>
</evidence>
<feature type="domain" description="Peptidase S24/S26A/S26B/S26C" evidence="8">
    <location>
        <begin position="19"/>
        <end position="134"/>
    </location>
</feature>
<dbReference type="InterPro" id="IPR015927">
    <property type="entry name" value="Peptidase_S24_S26A/B/C"/>
</dbReference>
<proteinExistence type="inferred from homology"/>
<evidence type="ECO:0000313" key="10">
    <source>
        <dbReference type="Proteomes" id="UP000000647"/>
    </source>
</evidence>
<keyword evidence="2" id="KW-0227">DNA damage</keyword>
<dbReference type="PANTHER" id="PTHR33516">
    <property type="entry name" value="LEXA REPRESSOR"/>
    <property type="match status" value="1"/>
</dbReference>
<reference evidence="9 10" key="2">
    <citation type="journal article" date="2013" name="Stand. Genomic Sci.">
        <title>Complete genome sequence of Halorhodospira halophila SL1.</title>
        <authorList>
            <person name="Challacombe J.F."/>
            <person name="Majid S."/>
            <person name="Deole R."/>
            <person name="Brettin T.S."/>
            <person name="Bruce D."/>
            <person name="Delano S.F."/>
            <person name="Detter J.C."/>
            <person name="Gleasner C.D."/>
            <person name="Han C.S."/>
            <person name="Misra M."/>
            <person name="Reitenga K.G."/>
            <person name="Mikhailova N."/>
            <person name="Woyke T."/>
            <person name="Pitluck S."/>
            <person name="Nolan M."/>
            <person name="Land M.L."/>
            <person name="Saunders E."/>
            <person name="Tapia R."/>
            <person name="Lapidus A."/>
            <person name="Ivanova N."/>
            <person name="Hoff W.D."/>
        </authorList>
    </citation>
    <scope>NUCLEOTIDE SEQUENCE [LARGE SCALE GENOMIC DNA]</scope>
    <source>
        <strain evidence="10">DSM 244 / SL1</strain>
    </source>
</reference>
<evidence type="ECO:0000259" key="8">
    <source>
        <dbReference type="Pfam" id="PF00717"/>
    </source>
</evidence>
<dbReference type="Pfam" id="PF00717">
    <property type="entry name" value="Peptidase_S24"/>
    <property type="match status" value="1"/>
</dbReference>
<keyword evidence="4 7" id="KW-0068">Autocatalytic cleavage</keyword>
<dbReference type="EMBL" id="CP000544">
    <property type="protein sequence ID" value="ABM62052.1"/>
    <property type="molecule type" value="Genomic_DNA"/>
</dbReference>
<evidence type="ECO:0000313" key="9">
    <source>
        <dbReference type="EMBL" id="ABM62052.1"/>
    </source>
</evidence>
<dbReference type="GO" id="GO:0016787">
    <property type="term" value="F:hydrolase activity"/>
    <property type="evidence" value="ECO:0007669"/>
    <property type="project" value="UniProtKB-KW"/>
</dbReference>
<evidence type="ECO:0000256" key="3">
    <source>
        <dbReference type="ARBA" id="ARBA00022801"/>
    </source>
</evidence>
<dbReference type="eggNOG" id="COG1974">
    <property type="taxonomic scope" value="Bacteria"/>
</dbReference>
<dbReference type="GO" id="GO:0009432">
    <property type="term" value="P:SOS response"/>
    <property type="evidence" value="ECO:0007669"/>
    <property type="project" value="UniProtKB-KW"/>
</dbReference>
<dbReference type="AlphaFoldDB" id="A1WWJ0"/>
<dbReference type="RefSeq" id="WP_011814075.1">
    <property type="nucleotide sequence ID" value="NC_008789.1"/>
</dbReference>
<dbReference type="InterPro" id="IPR050077">
    <property type="entry name" value="LexA_repressor"/>
</dbReference>
<dbReference type="SUPFAM" id="SSF51306">
    <property type="entry name" value="LexA/Signal peptidase"/>
    <property type="match status" value="1"/>
</dbReference>
<dbReference type="PRINTS" id="PR00726">
    <property type="entry name" value="LEXASERPTASE"/>
</dbReference>
<dbReference type="Gene3D" id="2.10.109.10">
    <property type="entry name" value="Umud Fragment, subunit A"/>
    <property type="match status" value="1"/>
</dbReference>
<evidence type="ECO:0000256" key="4">
    <source>
        <dbReference type="ARBA" id="ARBA00022813"/>
    </source>
</evidence>
<evidence type="ECO:0000256" key="5">
    <source>
        <dbReference type="ARBA" id="ARBA00023204"/>
    </source>
</evidence>
<dbReference type="PANTHER" id="PTHR33516:SF2">
    <property type="entry name" value="LEXA REPRESSOR-RELATED"/>
    <property type="match status" value="1"/>
</dbReference>